<dbReference type="AlphaFoldDB" id="A0A5C3LVP2"/>
<organism evidence="1 2">
    <name type="scientific">Crucibulum laeve</name>
    <dbReference type="NCBI Taxonomy" id="68775"/>
    <lineage>
        <taxon>Eukaryota</taxon>
        <taxon>Fungi</taxon>
        <taxon>Dikarya</taxon>
        <taxon>Basidiomycota</taxon>
        <taxon>Agaricomycotina</taxon>
        <taxon>Agaricomycetes</taxon>
        <taxon>Agaricomycetidae</taxon>
        <taxon>Agaricales</taxon>
        <taxon>Agaricineae</taxon>
        <taxon>Nidulariaceae</taxon>
        <taxon>Crucibulum</taxon>
    </lineage>
</organism>
<name>A0A5C3LVP2_9AGAR</name>
<evidence type="ECO:0000313" key="1">
    <source>
        <dbReference type="EMBL" id="TFK37289.1"/>
    </source>
</evidence>
<sequence>MSMFPDSRNLDFHGGAFTSAQTVDNSITHYNITYIFSGDNGYMVKSPLPSKGDAPVENADIKIDKATGIATSPMGNLEPTTPPEPIPGLTKQIIIYTNIDIARKKLKRPVQIIFTLTPLTGCRGSRQWSSIVWKMLSFQPSTPMYEKIMWSSESAFALGAEKDDGSLKPGDLSVIVQPKSMAIMKTIDDNLDFSEQVEVPIQVDQIALSNASNFNKRFLLCSKDPTKPETDELSPVVDLGHIKVEEVVVCGIPVMLQAYAVSGYKERMPIDTGKLQRPLFVDTDFNSRPIDLRTLNSATAFRLYSSPTGRIMLERD</sequence>
<gene>
    <name evidence="1" type="ORF">BDQ12DRAFT_685627</name>
</gene>
<dbReference type="Proteomes" id="UP000308652">
    <property type="component" value="Unassembled WGS sequence"/>
</dbReference>
<reference evidence="1 2" key="1">
    <citation type="journal article" date="2019" name="Nat. Ecol. Evol.">
        <title>Megaphylogeny resolves global patterns of mushroom evolution.</title>
        <authorList>
            <person name="Varga T."/>
            <person name="Krizsan K."/>
            <person name="Foldi C."/>
            <person name="Dima B."/>
            <person name="Sanchez-Garcia M."/>
            <person name="Sanchez-Ramirez S."/>
            <person name="Szollosi G.J."/>
            <person name="Szarkandi J.G."/>
            <person name="Papp V."/>
            <person name="Albert L."/>
            <person name="Andreopoulos W."/>
            <person name="Angelini C."/>
            <person name="Antonin V."/>
            <person name="Barry K.W."/>
            <person name="Bougher N.L."/>
            <person name="Buchanan P."/>
            <person name="Buyck B."/>
            <person name="Bense V."/>
            <person name="Catcheside P."/>
            <person name="Chovatia M."/>
            <person name="Cooper J."/>
            <person name="Damon W."/>
            <person name="Desjardin D."/>
            <person name="Finy P."/>
            <person name="Geml J."/>
            <person name="Haridas S."/>
            <person name="Hughes K."/>
            <person name="Justo A."/>
            <person name="Karasinski D."/>
            <person name="Kautmanova I."/>
            <person name="Kiss B."/>
            <person name="Kocsube S."/>
            <person name="Kotiranta H."/>
            <person name="LaButti K.M."/>
            <person name="Lechner B.E."/>
            <person name="Liimatainen K."/>
            <person name="Lipzen A."/>
            <person name="Lukacs Z."/>
            <person name="Mihaltcheva S."/>
            <person name="Morgado L.N."/>
            <person name="Niskanen T."/>
            <person name="Noordeloos M.E."/>
            <person name="Ohm R.A."/>
            <person name="Ortiz-Santana B."/>
            <person name="Ovrebo C."/>
            <person name="Racz N."/>
            <person name="Riley R."/>
            <person name="Savchenko A."/>
            <person name="Shiryaev A."/>
            <person name="Soop K."/>
            <person name="Spirin V."/>
            <person name="Szebenyi C."/>
            <person name="Tomsovsky M."/>
            <person name="Tulloss R.E."/>
            <person name="Uehling J."/>
            <person name="Grigoriev I.V."/>
            <person name="Vagvolgyi C."/>
            <person name="Papp T."/>
            <person name="Martin F.M."/>
            <person name="Miettinen O."/>
            <person name="Hibbett D.S."/>
            <person name="Nagy L.G."/>
        </authorList>
    </citation>
    <scope>NUCLEOTIDE SEQUENCE [LARGE SCALE GENOMIC DNA]</scope>
    <source>
        <strain evidence="1 2">CBS 166.37</strain>
    </source>
</reference>
<protein>
    <submittedName>
        <fullName evidence="1">Uncharacterized protein</fullName>
    </submittedName>
</protein>
<accession>A0A5C3LVP2</accession>
<dbReference type="OrthoDB" id="2982815at2759"/>
<evidence type="ECO:0000313" key="2">
    <source>
        <dbReference type="Proteomes" id="UP000308652"/>
    </source>
</evidence>
<dbReference type="EMBL" id="ML213609">
    <property type="protein sequence ID" value="TFK37289.1"/>
    <property type="molecule type" value="Genomic_DNA"/>
</dbReference>
<keyword evidence="2" id="KW-1185">Reference proteome</keyword>
<proteinExistence type="predicted"/>